<dbReference type="AlphaFoldDB" id="A0A816M6A4"/>
<sequence length="147" mass="16386">MLIIVDRYTGPQYRRPCKPLSSIREKTPVSRAFGLWETVATLASVSPAFDSGKRWLPSHRLRRLGVPVVHLPFGVTVDFLSSQLNLSFSGVLEALDRCLQLISQVEAKIRRSLIFSILAIPTNSCRWLMKFDPGDNLGLSGVSMEEG</sequence>
<dbReference type="Proteomes" id="UP001295469">
    <property type="component" value="Chromosome C07"/>
</dbReference>
<reference evidence="1" key="1">
    <citation type="submission" date="2021-01" db="EMBL/GenBank/DDBJ databases">
        <authorList>
            <consortium name="Genoscope - CEA"/>
            <person name="William W."/>
        </authorList>
    </citation>
    <scope>NUCLEOTIDE SEQUENCE</scope>
</reference>
<name>A0A816M6A4_BRANA</name>
<proteinExistence type="predicted"/>
<dbReference type="Gramene" id="CDY00449">
    <property type="protein sequence ID" value="CDY00449"/>
    <property type="gene ID" value="GSBRNA2T00110105001"/>
</dbReference>
<dbReference type="OMA" id="QYRRPCK"/>
<protein>
    <submittedName>
        <fullName evidence="1">(rape) hypothetical protein</fullName>
    </submittedName>
</protein>
<dbReference type="EMBL" id="HG994371">
    <property type="protein sequence ID" value="CAF1979032.1"/>
    <property type="molecule type" value="Genomic_DNA"/>
</dbReference>
<evidence type="ECO:0000313" key="1">
    <source>
        <dbReference type="EMBL" id="CAF1979032.1"/>
    </source>
</evidence>
<organism evidence="1">
    <name type="scientific">Brassica napus</name>
    <name type="common">Rape</name>
    <dbReference type="NCBI Taxonomy" id="3708"/>
    <lineage>
        <taxon>Eukaryota</taxon>
        <taxon>Viridiplantae</taxon>
        <taxon>Streptophyta</taxon>
        <taxon>Embryophyta</taxon>
        <taxon>Tracheophyta</taxon>
        <taxon>Spermatophyta</taxon>
        <taxon>Magnoliopsida</taxon>
        <taxon>eudicotyledons</taxon>
        <taxon>Gunneridae</taxon>
        <taxon>Pentapetalae</taxon>
        <taxon>rosids</taxon>
        <taxon>malvids</taxon>
        <taxon>Brassicales</taxon>
        <taxon>Brassicaceae</taxon>
        <taxon>Brassiceae</taxon>
        <taxon>Brassica</taxon>
    </lineage>
</organism>
<accession>A0A816M6A4</accession>
<gene>
    <name evidence="1" type="ORF">DARMORV10_C07P21290.1</name>
</gene>